<dbReference type="EMBL" id="REGN01009714">
    <property type="protein sequence ID" value="RNA00521.1"/>
    <property type="molecule type" value="Genomic_DNA"/>
</dbReference>
<protein>
    <submittedName>
        <fullName evidence="1">Uncharacterized protein</fullName>
    </submittedName>
</protein>
<keyword evidence="2" id="KW-1185">Reference proteome</keyword>
<dbReference type="Proteomes" id="UP000276133">
    <property type="component" value="Unassembled WGS sequence"/>
</dbReference>
<evidence type="ECO:0000313" key="2">
    <source>
        <dbReference type="Proteomes" id="UP000276133"/>
    </source>
</evidence>
<proteinExistence type="predicted"/>
<evidence type="ECO:0000313" key="1">
    <source>
        <dbReference type="EMBL" id="RNA00521.1"/>
    </source>
</evidence>
<sequence length="67" mass="8060">MVVERSMFEFYSFFTKNCNCRTILLKITFNRFLEKKTNILIYLKIGIELYLYQSLQISDIVNTSSNY</sequence>
<organism evidence="1 2">
    <name type="scientific">Brachionus plicatilis</name>
    <name type="common">Marine rotifer</name>
    <name type="synonym">Brachionus muelleri</name>
    <dbReference type="NCBI Taxonomy" id="10195"/>
    <lineage>
        <taxon>Eukaryota</taxon>
        <taxon>Metazoa</taxon>
        <taxon>Spiralia</taxon>
        <taxon>Gnathifera</taxon>
        <taxon>Rotifera</taxon>
        <taxon>Eurotatoria</taxon>
        <taxon>Monogononta</taxon>
        <taxon>Pseudotrocha</taxon>
        <taxon>Ploima</taxon>
        <taxon>Brachionidae</taxon>
        <taxon>Brachionus</taxon>
    </lineage>
</organism>
<gene>
    <name evidence="1" type="ORF">BpHYR1_028148</name>
</gene>
<accession>A0A3M7PP44</accession>
<dbReference type="AlphaFoldDB" id="A0A3M7PP44"/>
<name>A0A3M7PP44_BRAPC</name>
<comment type="caution">
    <text evidence="1">The sequence shown here is derived from an EMBL/GenBank/DDBJ whole genome shotgun (WGS) entry which is preliminary data.</text>
</comment>
<reference evidence="1 2" key="1">
    <citation type="journal article" date="2018" name="Sci. Rep.">
        <title>Genomic signatures of local adaptation to the degree of environmental predictability in rotifers.</title>
        <authorList>
            <person name="Franch-Gras L."/>
            <person name="Hahn C."/>
            <person name="Garcia-Roger E.M."/>
            <person name="Carmona M.J."/>
            <person name="Serra M."/>
            <person name="Gomez A."/>
        </authorList>
    </citation>
    <scope>NUCLEOTIDE SEQUENCE [LARGE SCALE GENOMIC DNA]</scope>
    <source>
        <strain evidence="1">HYR1</strain>
    </source>
</reference>